<organism evidence="1">
    <name type="scientific">Anguilla anguilla</name>
    <name type="common">European freshwater eel</name>
    <name type="synonym">Muraena anguilla</name>
    <dbReference type="NCBI Taxonomy" id="7936"/>
    <lineage>
        <taxon>Eukaryota</taxon>
        <taxon>Metazoa</taxon>
        <taxon>Chordata</taxon>
        <taxon>Craniata</taxon>
        <taxon>Vertebrata</taxon>
        <taxon>Euteleostomi</taxon>
        <taxon>Actinopterygii</taxon>
        <taxon>Neopterygii</taxon>
        <taxon>Teleostei</taxon>
        <taxon>Anguilliformes</taxon>
        <taxon>Anguillidae</taxon>
        <taxon>Anguilla</taxon>
    </lineage>
</organism>
<accession>A0A0E9VP01</accession>
<reference evidence="1" key="1">
    <citation type="submission" date="2014-11" db="EMBL/GenBank/DDBJ databases">
        <authorList>
            <person name="Amaro Gonzalez C."/>
        </authorList>
    </citation>
    <scope>NUCLEOTIDE SEQUENCE</scope>
</reference>
<reference evidence="1" key="2">
    <citation type="journal article" date="2015" name="Fish Shellfish Immunol.">
        <title>Early steps in the European eel (Anguilla anguilla)-Vibrio vulnificus interaction in the gills: Role of the RtxA13 toxin.</title>
        <authorList>
            <person name="Callol A."/>
            <person name="Pajuelo D."/>
            <person name="Ebbesson L."/>
            <person name="Teles M."/>
            <person name="MacKenzie S."/>
            <person name="Amaro C."/>
        </authorList>
    </citation>
    <scope>NUCLEOTIDE SEQUENCE</scope>
</reference>
<dbReference type="EMBL" id="GBXM01028723">
    <property type="protein sequence ID" value="JAH79854.1"/>
    <property type="molecule type" value="Transcribed_RNA"/>
</dbReference>
<proteinExistence type="predicted"/>
<protein>
    <submittedName>
        <fullName evidence="1">Uncharacterized protein</fullName>
    </submittedName>
</protein>
<dbReference type="AlphaFoldDB" id="A0A0E9VP01"/>
<name>A0A0E9VP01_ANGAN</name>
<evidence type="ECO:0000313" key="1">
    <source>
        <dbReference type="EMBL" id="JAH79854.1"/>
    </source>
</evidence>
<sequence>MFCHLYLLLSLHLKVNTMVYGSITTLLSCIDIYTFIII</sequence>